<dbReference type="Pfam" id="PF00109">
    <property type="entry name" value="ketoacyl-synt"/>
    <property type="match status" value="2"/>
</dbReference>
<keyword evidence="3 4" id="KW-0808">Transferase</keyword>
<evidence type="ECO:0000256" key="4">
    <source>
        <dbReference type="RuleBase" id="RU003694"/>
    </source>
</evidence>
<protein>
    <submittedName>
        <fullName evidence="6">Phthiocerol synthesis polyketide synthase type I PpsA</fullName>
        <ecNumber evidence="6">2.3.1.41</ecNumber>
    </submittedName>
</protein>
<dbReference type="PANTHER" id="PTHR43074:SF1">
    <property type="entry name" value="BETA-KETOACYL SYNTHASE FAMILY PROTEIN-RELATED"/>
    <property type="match status" value="1"/>
</dbReference>
<evidence type="ECO:0000259" key="5">
    <source>
        <dbReference type="PROSITE" id="PS52004"/>
    </source>
</evidence>
<evidence type="ECO:0000256" key="1">
    <source>
        <dbReference type="ARBA" id="ARBA00022450"/>
    </source>
</evidence>
<dbReference type="CDD" id="cd00833">
    <property type="entry name" value="PKS"/>
    <property type="match status" value="1"/>
</dbReference>
<dbReference type="Proteomes" id="UP000554965">
    <property type="component" value="Unassembled WGS sequence"/>
</dbReference>
<dbReference type="InterPro" id="IPR052568">
    <property type="entry name" value="PKS-FAS_Synthase"/>
</dbReference>
<sequence length="2082" mass="220403">MLCRQRCGCGLVSGFDPIAIVGRGCVLPGATTPQTLFDAALHGRCLISPTPRDRWGGVDPELLLNSGEPGLRVASATGGYVADVDYDLADIASNIADFERLDPIVHWLAHCARQALGTPAAPSRTGLIVGNLSYPTTLATAFVESIWTGHGEVDPRNRFSSGLPVHLVAQAMHMTGPAFALDAACASSLYAIKFACDALQDGEADTMLAGGVNGADDLFLHLGFTALQALSPTGRSRPFHAEADGLVPAQGAALVVLKRLEDAERMGDRIFGVIVGIGLSNDGRQSGFLAPAPAGQIRAMKAALEQADLEPTEVDFVDCHATGTALGDATELESLLAAYGDTPLMLGALKGNLGHSITASGAASLLNMLSAMEESLIPPALCDAPTAALKDTPFTLPNASVPWPKETKRAAVSNFGFGGNNAHLIVQNYRPSIRCATRQPPPSDEIAICGLGVVTGDAPDTASFRRRVLGPPGTPTPMDTVELDFAGLGFPPSELKACLSQQTAMLAAATQALEQVGTDPDRTGVIVGMGCDATIARQRLRVQHAADDEWLAANEQAAPRLTADGVLGAMPNIPANRIHAQRDFRGFGFTVSSEQVSGITALRLAARALRRRELDAVVAGAVDMCCEPAHTRATDALSAGTALPHGDAAVAFVLKRRVDAEAAGEEVIALIDTDCVDSASAENIAEGRFGRTHAASAATEIAALTAALRARVRVDQSGAKPSPGRNRAAVWLKSLGDCADGVVLAAVNDPPEALAVGAIPISERYAGDSRNDLLRRMARREPGGNGPVRCALVADSDSALDALLCEAVGKLDRGRTPGGPGVAFTDAPIVGEIAFAFTGAAAAYPGAAPDLLLAWPEIGDALVSRHSSFGEDAHALYGAGIATLQPRAQLTGCSLVCQAHSEFSRTVLGLVPSAAIGLSSGETNALLAFGVWRDLGAMLDEIDASGLYDEQLTGRCRAVASEWGLADHEPALWKCWRITAPRAALEAALAAEPRAYLTIVQAPDDCVIGGDPAACRRVIDAIGGARAMALGLDMVIHCRAMAPFAQAWRRIHTRETHEVPNVRFYTNADNCAYSPTRDSAAEALTRQALEPIDFPKTVLNAWEDGVRTFVEHGPRGILTGAITKILGDRAHLAVALDPRERRGIGALAETVSKLWVHGLPVHTEAFDARLQQLREQAAPAAARSVRKLTLTAHRPDIVSATKSSGAVDVPMAESDAEGFQPMPPAPQQPTPLVFAHVETHSSAPHGNTGAAIGLVTSVSAAHKAFIVRAAQAHASFLKTRSALFAAASGWRSMPPADALTAAAPSMQRPLYSRAQLETLAGGRISEVFGPLFAQQDGYPRQVRMPQPPLLLADRVMSIEGEAGSMGTGRIVTETDVDPSAWYMHAGRMSPGAVIESGQADLLLASWLGADFANRGERVYRLLGCDLTFMGELPRGGETLRYDIHIDGHAQTGETRLFFFHYDSYVGDRLMISVRNGQAGFFSDEELSQSAGVLWDAASDTPRDGAAFDEPPGATRKRSFGCEDLDAFSQGRAFACFGTGFEMTAAHVRTPTIPGGQLRLIDDVVAFDPEGGPWGRGYLRARAIVPQNAWFYDGHFKNDPCMPGTLMADAATQALSFTIAAFGFTIDRDGWRFEPVPEETARFVCRGQVTPDSDHELTYEVFVEEIINGPTPTVFAALICSSDGFKVFHCRRFGLRLVPDWPMPPGAPGPVQLVGNSRDVRGDHGALLACARGKPSDAFGALYASFDGVRRAPRLPGEPYHFVSRIVSVDGVPGEPTEGGTVVAEYDVPADAWYFTDAGSAAVPLSVLVEILLQPCGWLASYMGFAANRADDVAFRNLDGTDVVLHKPASIGVLRVTACLERFAHASGSTIVFFDVVCAQDGDDVMSMKTAFGFFSPAALATQVGLPAKPGTNAAPAPAAVCVPYEASALSGAPWLGQGRLRLIDRVSFWPSGGARGLGRLIGEADVDPEAWFFRAHFFQDPVQPGSLGLEAMQQAARAAVRLSGLADGFAVSEFEPVAVRQPFSWKFRGQMLPTNTRTRTEIEILSVTKDSRGVLILFEGAFWVDKLRIYEASGMGVRIVEL</sequence>
<dbReference type="InterPro" id="IPR014031">
    <property type="entry name" value="Ketoacyl_synth_C"/>
</dbReference>
<keyword evidence="2" id="KW-0597">Phosphoprotein</keyword>
<dbReference type="PROSITE" id="PS00606">
    <property type="entry name" value="KS3_1"/>
    <property type="match status" value="1"/>
</dbReference>
<dbReference type="Gene3D" id="3.40.366.10">
    <property type="entry name" value="Malonyl-Coenzyme A Acyl Carrier Protein, domain 2"/>
    <property type="match status" value="1"/>
</dbReference>
<evidence type="ECO:0000313" key="7">
    <source>
        <dbReference type="Proteomes" id="UP000554965"/>
    </source>
</evidence>
<dbReference type="InterPro" id="IPR020841">
    <property type="entry name" value="PKS_Beta-ketoAc_synthase_dom"/>
</dbReference>
<dbReference type="InterPro" id="IPR001227">
    <property type="entry name" value="Ac_transferase_dom_sf"/>
</dbReference>
<evidence type="ECO:0000256" key="3">
    <source>
        <dbReference type="ARBA" id="ARBA00022679"/>
    </source>
</evidence>
<dbReference type="Pfam" id="PF07977">
    <property type="entry name" value="FabA"/>
    <property type="match status" value="3"/>
</dbReference>
<dbReference type="EC" id="2.3.1.41" evidence="6"/>
<dbReference type="InterPro" id="IPR016035">
    <property type="entry name" value="Acyl_Trfase/lysoPLipase"/>
</dbReference>
<reference evidence="6 7" key="1">
    <citation type="submission" date="2017-10" db="EMBL/GenBank/DDBJ databases">
        <authorList>
            <consortium name="Urmite Genomes"/>
        </authorList>
    </citation>
    <scope>NUCLEOTIDE SEQUENCE [LARGE SCALE GENOMIC DNA]</scope>
    <source>
        <strain evidence="6 7">FB-527</strain>
    </source>
</reference>
<proteinExistence type="inferred from homology"/>
<dbReference type="InterPro" id="IPR016039">
    <property type="entry name" value="Thiolase-like"/>
</dbReference>
<gene>
    <name evidence="6" type="primary">ppsA_1</name>
    <name evidence="6" type="ORF">MSIMFB_01258</name>
</gene>
<dbReference type="Gene3D" id="3.30.70.250">
    <property type="entry name" value="Malonyl-CoA ACP transacylase, ACP-binding"/>
    <property type="match status" value="1"/>
</dbReference>
<dbReference type="EMBL" id="OCTY01000002">
    <property type="protein sequence ID" value="SOJ53760.1"/>
    <property type="molecule type" value="Genomic_DNA"/>
</dbReference>
<dbReference type="SUPFAM" id="SSF54637">
    <property type="entry name" value="Thioesterase/thiol ester dehydrase-isomerase"/>
    <property type="match status" value="4"/>
</dbReference>
<dbReference type="SUPFAM" id="SSF53901">
    <property type="entry name" value="Thiolase-like"/>
    <property type="match status" value="2"/>
</dbReference>
<dbReference type="PANTHER" id="PTHR43074">
    <property type="entry name" value="OMEGA-3 POLYUNSATURATED FATTY ACID SYNTHASE PFAB-RELATED"/>
    <property type="match status" value="1"/>
</dbReference>
<dbReference type="InterPro" id="IPR029069">
    <property type="entry name" value="HotDog_dom_sf"/>
</dbReference>
<dbReference type="InterPro" id="IPR014030">
    <property type="entry name" value="Ketoacyl_synth_N"/>
</dbReference>
<dbReference type="InterPro" id="IPR013114">
    <property type="entry name" value="FabA_FabZ"/>
</dbReference>
<keyword evidence="6" id="KW-0012">Acyltransferase</keyword>
<dbReference type="SMART" id="SM00827">
    <property type="entry name" value="PKS_AT"/>
    <property type="match status" value="1"/>
</dbReference>
<dbReference type="SMART" id="SM00825">
    <property type="entry name" value="PKS_KS"/>
    <property type="match status" value="1"/>
</dbReference>
<evidence type="ECO:0000313" key="6">
    <source>
        <dbReference type="EMBL" id="SOJ53760.1"/>
    </source>
</evidence>
<keyword evidence="1" id="KW-0596">Phosphopantetheine</keyword>
<dbReference type="InterPro" id="IPR018201">
    <property type="entry name" value="Ketoacyl_synth_AS"/>
</dbReference>
<name>A0A7Z7N8L4_9MYCO</name>
<dbReference type="Pfam" id="PF02801">
    <property type="entry name" value="Ketoacyl-synt_C"/>
    <property type="match status" value="1"/>
</dbReference>
<comment type="similarity">
    <text evidence="4">Belongs to the thiolase-like superfamily. Beta-ketoacyl-ACP synthases family.</text>
</comment>
<feature type="domain" description="Ketosynthase family 3 (KS3)" evidence="5">
    <location>
        <begin position="15"/>
        <end position="428"/>
    </location>
</feature>
<keyword evidence="7" id="KW-1185">Reference proteome</keyword>
<dbReference type="PROSITE" id="PS52004">
    <property type="entry name" value="KS3_2"/>
    <property type="match status" value="1"/>
</dbReference>
<dbReference type="Gene3D" id="3.10.129.10">
    <property type="entry name" value="Hotdog Thioesterase"/>
    <property type="match status" value="4"/>
</dbReference>
<accession>A0A7Z7N8L4</accession>
<dbReference type="GO" id="GO:0004315">
    <property type="term" value="F:3-oxoacyl-[acyl-carrier-protein] synthase activity"/>
    <property type="evidence" value="ECO:0007669"/>
    <property type="project" value="UniProtKB-EC"/>
</dbReference>
<comment type="caution">
    <text evidence="6">The sequence shown here is derived from an EMBL/GenBank/DDBJ whole genome shotgun (WGS) entry which is preliminary data.</text>
</comment>
<dbReference type="InterPro" id="IPR014043">
    <property type="entry name" value="Acyl_transferase_dom"/>
</dbReference>
<dbReference type="SUPFAM" id="SSF52151">
    <property type="entry name" value="FabD/lysophospholipase-like"/>
    <property type="match status" value="1"/>
</dbReference>
<evidence type="ECO:0000256" key="2">
    <source>
        <dbReference type="ARBA" id="ARBA00022553"/>
    </source>
</evidence>
<organism evidence="6 7">
    <name type="scientific">Mycobacterium simulans</name>
    <dbReference type="NCBI Taxonomy" id="627089"/>
    <lineage>
        <taxon>Bacteria</taxon>
        <taxon>Bacillati</taxon>
        <taxon>Actinomycetota</taxon>
        <taxon>Actinomycetes</taxon>
        <taxon>Mycobacteriales</taxon>
        <taxon>Mycobacteriaceae</taxon>
        <taxon>Mycobacterium</taxon>
    </lineage>
</organism>
<dbReference type="Gene3D" id="3.40.47.10">
    <property type="match status" value="2"/>
</dbReference>
<dbReference type="GO" id="GO:0006633">
    <property type="term" value="P:fatty acid biosynthetic process"/>
    <property type="evidence" value="ECO:0007669"/>
    <property type="project" value="InterPro"/>
</dbReference>